<comment type="caution">
    <text evidence="2">The sequence shown here is derived from an EMBL/GenBank/DDBJ whole genome shotgun (WGS) entry which is preliminary data.</text>
</comment>
<keyword evidence="1" id="KW-0812">Transmembrane</keyword>
<accession>A0ABW8YI99</accession>
<organism evidence="2 3">
    <name type="scientific">Sphingomonas plantiphila</name>
    <dbReference type="NCBI Taxonomy" id="3163295"/>
    <lineage>
        <taxon>Bacteria</taxon>
        <taxon>Pseudomonadati</taxon>
        <taxon>Pseudomonadota</taxon>
        <taxon>Alphaproteobacteria</taxon>
        <taxon>Sphingomonadales</taxon>
        <taxon>Sphingomonadaceae</taxon>
        <taxon>Sphingomonas</taxon>
    </lineage>
</organism>
<protein>
    <submittedName>
        <fullName evidence="2">LPS export ABC transporter periplasmic protein LptC</fullName>
    </submittedName>
</protein>
<feature type="transmembrane region" description="Helical" evidence="1">
    <location>
        <begin position="29"/>
        <end position="51"/>
    </location>
</feature>
<evidence type="ECO:0000313" key="3">
    <source>
        <dbReference type="Proteomes" id="UP001629244"/>
    </source>
</evidence>
<proteinExistence type="predicted"/>
<name>A0ABW8YI99_9SPHN</name>
<dbReference type="Gene3D" id="2.60.450.10">
    <property type="entry name" value="Lipopolysaccharide (LPS) transport protein A like domain"/>
    <property type="match status" value="1"/>
</dbReference>
<dbReference type="InterPro" id="IPR010664">
    <property type="entry name" value="LipoPS_assembly_LptC-rel"/>
</dbReference>
<keyword evidence="3" id="KW-1185">Reference proteome</keyword>
<dbReference type="RefSeq" id="WP_408076617.1">
    <property type="nucleotide sequence ID" value="NZ_JBELQC010000001.1"/>
</dbReference>
<dbReference type="Proteomes" id="UP001629244">
    <property type="component" value="Unassembled WGS sequence"/>
</dbReference>
<gene>
    <name evidence="2" type="primary">lptC</name>
    <name evidence="2" type="ORF">ABS767_01630</name>
</gene>
<evidence type="ECO:0000256" key="1">
    <source>
        <dbReference type="SAM" id="Phobius"/>
    </source>
</evidence>
<keyword evidence="1" id="KW-1133">Transmembrane helix</keyword>
<keyword evidence="1" id="KW-0472">Membrane</keyword>
<evidence type="ECO:0000313" key="2">
    <source>
        <dbReference type="EMBL" id="MFL9839650.1"/>
    </source>
</evidence>
<dbReference type="Pfam" id="PF06835">
    <property type="entry name" value="LptC"/>
    <property type="match status" value="1"/>
</dbReference>
<dbReference type="EMBL" id="JBELQC010000001">
    <property type="protein sequence ID" value="MFL9839650.1"/>
    <property type="molecule type" value="Genomic_DNA"/>
</dbReference>
<sequence>MSEIAVQERSRRKRWARPGSSHDRIVKTLLAVLPAGIGVLGAFLVMAPLFMGGDVSFMLDKNKVDVASERLRIQSARYRGADAKGQPFVLRAGSAVQKSSAEPVVQLNDLTAGIRLPEGPAEVKAERGRYDMETEQVAVDGPIRFRTSDGYRLDTRDSTLDLKSRQLTGTGAVSGSTPLGNFSGDKMTADLDKRTVKIEGNARLRIDPKRANR</sequence>
<reference evidence="2 3" key="1">
    <citation type="submission" date="2024-06" db="EMBL/GenBank/DDBJ databases">
        <authorList>
            <person name="Kaempfer P."/>
            <person name="Viver T."/>
        </authorList>
    </citation>
    <scope>NUCLEOTIDE SEQUENCE [LARGE SCALE GENOMIC DNA]</scope>
    <source>
        <strain evidence="2 3">ST-64</strain>
    </source>
</reference>